<sequence>MKKVLSDELVSACRPVTELYPEQKCPPLVESGGSLSLEIVSIGKAAFPVEVAGDGTVGGGEHLQTSFRLSRNIARFRRRNGSCGFSALLFAQRPVTRRSQPLSFNPAPQDIPPERHWETHAEHHRQSNDNPGWSCAT</sequence>
<dbReference type="EMBL" id="WIND01000002">
    <property type="protein sequence ID" value="MSU88627.1"/>
    <property type="molecule type" value="Genomic_DNA"/>
</dbReference>
<accession>A0A6L5YWR0</accession>
<dbReference type="Proteomes" id="UP000474957">
    <property type="component" value="Unassembled WGS sequence"/>
</dbReference>
<feature type="compositionally biased region" description="Basic and acidic residues" evidence="1">
    <location>
        <begin position="112"/>
        <end position="127"/>
    </location>
</feature>
<protein>
    <submittedName>
        <fullName evidence="2">Uncharacterized protein</fullName>
    </submittedName>
</protein>
<evidence type="ECO:0000256" key="1">
    <source>
        <dbReference type="SAM" id="MobiDB-lite"/>
    </source>
</evidence>
<feature type="compositionally biased region" description="Polar residues" evidence="1">
    <location>
        <begin position="128"/>
        <end position="137"/>
    </location>
</feature>
<reference evidence="2 3" key="1">
    <citation type="submission" date="2019-10" db="EMBL/GenBank/DDBJ databases">
        <title>Cognatihalovulum marinum gen. nov. sp. nov., a new member of the family Rhodobacteraceae isolated from deep seawater of the Northwest Indian Ocean.</title>
        <authorList>
            <person name="Ruan C."/>
            <person name="Wang J."/>
            <person name="Zheng X."/>
            <person name="Song L."/>
            <person name="Zhu Y."/>
            <person name="Huang Y."/>
            <person name="Lu Z."/>
            <person name="Du W."/>
            <person name="Huang L."/>
            <person name="Dai X."/>
        </authorList>
    </citation>
    <scope>NUCLEOTIDE SEQUENCE [LARGE SCALE GENOMIC DNA]</scope>
    <source>
        <strain evidence="2 3">2CG4</strain>
    </source>
</reference>
<keyword evidence="3" id="KW-1185">Reference proteome</keyword>
<evidence type="ECO:0000313" key="2">
    <source>
        <dbReference type="EMBL" id="MSU88627.1"/>
    </source>
</evidence>
<gene>
    <name evidence="2" type="ORF">GE300_03205</name>
</gene>
<organism evidence="2 3">
    <name type="scientific">Halovulum marinum</name>
    <dbReference type="NCBI Taxonomy" id="2662447"/>
    <lineage>
        <taxon>Bacteria</taxon>
        <taxon>Pseudomonadati</taxon>
        <taxon>Pseudomonadota</taxon>
        <taxon>Alphaproteobacteria</taxon>
        <taxon>Rhodobacterales</taxon>
        <taxon>Paracoccaceae</taxon>
        <taxon>Halovulum</taxon>
    </lineage>
</organism>
<evidence type="ECO:0000313" key="3">
    <source>
        <dbReference type="Proteomes" id="UP000474957"/>
    </source>
</evidence>
<dbReference type="RefSeq" id="WP_154444869.1">
    <property type="nucleotide sequence ID" value="NZ_WIND01000002.1"/>
</dbReference>
<dbReference type="AlphaFoldDB" id="A0A6L5YWR0"/>
<comment type="caution">
    <text evidence="2">The sequence shown here is derived from an EMBL/GenBank/DDBJ whole genome shotgun (WGS) entry which is preliminary data.</text>
</comment>
<proteinExistence type="predicted"/>
<name>A0A6L5YWR0_9RHOB</name>
<feature type="region of interest" description="Disordered" evidence="1">
    <location>
        <begin position="98"/>
        <end position="137"/>
    </location>
</feature>